<evidence type="ECO:0000256" key="4">
    <source>
        <dbReference type="ARBA" id="ARBA00022989"/>
    </source>
</evidence>
<dbReference type="PANTHER" id="PTHR42682:SF3">
    <property type="entry name" value="FORMATE HYDROGENLYASE SUBUNIT 3-RELATED"/>
    <property type="match status" value="1"/>
</dbReference>
<feature type="transmembrane region" description="Helical" evidence="8">
    <location>
        <begin position="108"/>
        <end position="127"/>
    </location>
</feature>
<feature type="transmembrane region" description="Helical" evidence="8">
    <location>
        <begin position="133"/>
        <end position="150"/>
    </location>
</feature>
<feature type="transmembrane region" description="Helical" evidence="8">
    <location>
        <begin position="238"/>
        <end position="260"/>
    </location>
</feature>
<feature type="transmembrane region" description="Helical" evidence="8">
    <location>
        <begin position="380"/>
        <end position="406"/>
    </location>
</feature>
<dbReference type="STRING" id="1121409.SAMN02745124_00754"/>
<organism evidence="10 11">
    <name type="scientific">Desulfofustis glycolicus DSM 9705</name>
    <dbReference type="NCBI Taxonomy" id="1121409"/>
    <lineage>
        <taxon>Bacteria</taxon>
        <taxon>Pseudomonadati</taxon>
        <taxon>Thermodesulfobacteriota</taxon>
        <taxon>Desulfobulbia</taxon>
        <taxon>Desulfobulbales</taxon>
        <taxon>Desulfocapsaceae</taxon>
        <taxon>Desulfofustis</taxon>
    </lineage>
</organism>
<evidence type="ECO:0000256" key="1">
    <source>
        <dbReference type="ARBA" id="ARBA00004651"/>
    </source>
</evidence>
<keyword evidence="5" id="KW-0560">Oxidoreductase</keyword>
<feature type="transmembrane region" description="Helical" evidence="8">
    <location>
        <begin position="6"/>
        <end position="23"/>
    </location>
</feature>
<dbReference type="RefSeq" id="WP_073373493.1">
    <property type="nucleotide sequence ID" value="NZ_FQXS01000003.1"/>
</dbReference>
<dbReference type="GO" id="GO:0008137">
    <property type="term" value="F:NADH dehydrogenase (ubiquinone) activity"/>
    <property type="evidence" value="ECO:0007669"/>
    <property type="project" value="InterPro"/>
</dbReference>
<dbReference type="AlphaFoldDB" id="A0A1M5TJI3"/>
<accession>A0A1M5TJI3</accession>
<feature type="transmembrane region" description="Helical" evidence="8">
    <location>
        <begin position="30"/>
        <end position="49"/>
    </location>
</feature>
<dbReference type="InterPro" id="IPR003918">
    <property type="entry name" value="NADH_UbQ_OxRdtase"/>
</dbReference>
<evidence type="ECO:0000256" key="2">
    <source>
        <dbReference type="ARBA" id="ARBA00022475"/>
    </source>
</evidence>
<feature type="transmembrane region" description="Helical" evidence="8">
    <location>
        <begin position="162"/>
        <end position="183"/>
    </location>
</feature>
<feature type="domain" description="NADH:quinone oxidoreductase/Mrp antiporter transmembrane" evidence="9">
    <location>
        <begin position="127"/>
        <end position="412"/>
    </location>
</feature>
<keyword evidence="2" id="KW-1003">Cell membrane</keyword>
<dbReference type="InterPro" id="IPR052175">
    <property type="entry name" value="ComplexI-like_HydComp"/>
</dbReference>
<keyword evidence="11" id="KW-1185">Reference proteome</keyword>
<evidence type="ECO:0000313" key="11">
    <source>
        <dbReference type="Proteomes" id="UP000184139"/>
    </source>
</evidence>
<proteinExistence type="predicted"/>
<feature type="transmembrane region" description="Helical" evidence="8">
    <location>
        <begin position="418"/>
        <end position="447"/>
    </location>
</feature>
<dbReference type="Pfam" id="PF00361">
    <property type="entry name" value="Proton_antipo_M"/>
    <property type="match status" value="1"/>
</dbReference>
<protein>
    <recommendedName>
        <fullName evidence="9">NADH:quinone oxidoreductase/Mrp antiporter transmembrane domain-containing protein</fullName>
    </recommendedName>
</protein>
<evidence type="ECO:0000256" key="6">
    <source>
        <dbReference type="ARBA" id="ARBA00023136"/>
    </source>
</evidence>
<evidence type="ECO:0000256" key="8">
    <source>
        <dbReference type="SAM" id="Phobius"/>
    </source>
</evidence>
<feature type="transmembrane region" description="Helical" evidence="8">
    <location>
        <begin position="632"/>
        <end position="651"/>
    </location>
</feature>
<feature type="transmembrane region" description="Helical" evidence="8">
    <location>
        <begin position="300"/>
        <end position="321"/>
    </location>
</feature>
<feature type="transmembrane region" description="Helical" evidence="8">
    <location>
        <begin position="467"/>
        <end position="487"/>
    </location>
</feature>
<feature type="transmembrane region" description="Helical" evidence="8">
    <location>
        <begin position="507"/>
        <end position="532"/>
    </location>
</feature>
<gene>
    <name evidence="10" type="ORF">SAMN02745124_00754</name>
</gene>
<dbReference type="GO" id="GO:0016491">
    <property type="term" value="F:oxidoreductase activity"/>
    <property type="evidence" value="ECO:0007669"/>
    <property type="project" value="UniProtKB-KW"/>
</dbReference>
<keyword evidence="4 8" id="KW-1133">Transmembrane helix</keyword>
<feature type="transmembrane region" description="Helical" evidence="8">
    <location>
        <begin position="266"/>
        <end position="288"/>
    </location>
</feature>
<evidence type="ECO:0000256" key="3">
    <source>
        <dbReference type="ARBA" id="ARBA00022692"/>
    </source>
</evidence>
<dbReference type="OrthoDB" id="9781596at2"/>
<dbReference type="GO" id="GO:0042773">
    <property type="term" value="P:ATP synthesis coupled electron transport"/>
    <property type="evidence" value="ECO:0007669"/>
    <property type="project" value="InterPro"/>
</dbReference>
<dbReference type="PRINTS" id="PR01437">
    <property type="entry name" value="NUOXDRDTASE4"/>
</dbReference>
<keyword evidence="6 8" id="KW-0472">Membrane</keyword>
<dbReference type="Proteomes" id="UP000184139">
    <property type="component" value="Unassembled WGS sequence"/>
</dbReference>
<evidence type="ECO:0000256" key="7">
    <source>
        <dbReference type="RuleBase" id="RU000320"/>
    </source>
</evidence>
<evidence type="ECO:0000256" key="5">
    <source>
        <dbReference type="ARBA" id="ARBA00023002"/>
    </source>
</evidence>
<comment type="subcellular location">
    <subcellularLocation>
        <location evidence="1">Cell membrane</location>
        <topology evidence="1">Multi-pass membrane protein</topology>
    </subcellularLocation>
    <subcellularLocation>
        <location evidence="7">Membrane</location>
        <topology evidence="7">Multi-pass membrane protein</topology>
    </subcellularLocation>
</comment>
<dbReference type="InterPro" id="IPR001750">
    <property type="entry name" value="ND/Mrp_TM"/>
</dbReference>
<dbReference type="PANTHER" id="PTHR42682">
    <property type="entry name" value="HYDROGENASE-4 COMPONENT F"/>
    <property type="match status" value="1"/>
</dbReference>
<feature type="transmembrane region" description="Helical" evidence="8">
    <location>
        <begin position="203"/>
        <end position="226"/>
    </location>
</feature>
<dbReference type="GO" id="GO:0005886">
    <property type="term" value="C:plasma membrane"/>
    <property type="evidence" value="ECO:0007669"/>
    <property type="project" value="UniProtKB-SubCell"/>
</dbReference>
<dbReference type="EMBL" id="FQXS01000003">
    <property type="protein sequence ID" value="SHH50864.1"/>
    <property type="molecule type" value="Genomic_DNA"/>
</dbReference>
<evidence type="ECO:0000313" key="10">
    <source>
        <dbReference type="EMBL" id="SHH50864.1"/>
    </source>
</evidence>
<keyword evidence="3 7" id="KW-0812">Transmembrane</keyword>
<evidence type="ECO:0000259" key="9">
    <source>
        <dbReference type="Pfam" id="PF00361"/>
    </source>
</evidence>
<reference evidence="10 11" key="1">
    <citation type="submission" date="2016-11" db="EMBL/GenBank/DDBJ databases">
        <authorList>
            <person name="Jaros S."/>
            <person name="Januszkiewicz K."/>
            <person name="Wedrychowicz H."/>
        </authorList>
    </citation>
    <scope>NUCLEOTIDE SEQUENCE [LARGE SCALE GENOMIC DNA]</scope>
    <source>
        <strain evidence="10 11">DSM 9705</strain>
    </source>
</reference>
<name>A0A1M5TJI3_9BACT</name>
<sequence>MNYFFAALGLVLTGGVAALIFHRQFLFAKGFSLLLTVAGCALGLASLALPSDGPAADWSLTWLQIFPLSCSVDSLSAFFLVPIFLICPLAAVYNIGYQDDAGASLKTMVGVFFLNLLLVAMALVVVAGNLLTLLLAWEVMSLSSFFLVLYDFKKETTRKAAYLYLVFSQAGVLLISAAFAIIFGSTGSFLFAGAATLPADIKLLVFFLACAGFGSKAGVFPLHIWLPHAHPAAPSHISAVLSGVMIKMGIYGIVRTYLLLGSQDPLIGQAVLVLGMASGVLGVLYALGKHDIKRLLAYHSVENIGIIMIGLGLGMLGATLGNPVMAGFGFAGGLLHVFNHSIFKSLLFMGAGAVVKATGLLHVDDLGGLIKQMPVTGRSFIAGSVSISGLPPGNGFISEFLIYFAAFHGLSETGANLILVMLAIISLAVIGGLAAACFTKVVGIVFLGEPRHEELRSVGEAGSWMSLPMLLLASFCLVIGVFPEPFINAVFRTVAQMVPALTVDHVLVATVGTNLAWASRLLLLMVLLIMAVRKAFSLRKEVARGPTWGCGFTRPTVRMQYSGTSYALSIVSFYRPFARIRTIWSGIDTIFPKQAAYASRVDDIAEIALHRFLVSPVAFVLGKLRWIQHGHIQLYIGYIIGTIAVLLLIFFL</sequence>
<feature type="transmembrane region" description="Helical" evidence="8">
    <location>
        <begin position="75"/>
        <end position="96"/>
    </location>
</feature>